<organism evidence="2">
    <name type="scientific">Dickeya oryzae</name>
    <dbReference type="NCBI Taxonomy" id="1240404"/>
    <lineage>
        <taxon>Bacteria</taxon>
        <taxon>Pseudomonadati</taxon>
        <taxon>Pseudomonadota</taxon>
        <taxon>Gammaproteobacteria</taxon>
        <taxon>Enterobacterales</taxon>
        <taxon>Pectobacteriaceae</taxon>
        <taxon>Dickeya</taxon>
    </lineage>
</organism>
<dbReference type="AlphaFoldDB" id="A0AB39IQ09"/>
<proteinExistence type="predicted"/>
<keyword evidence="1" id="KW-0175">Coiled coil</keyword>
<evidence type="ECO:0000313" key="2">
    <source>
        <dbReference type="EMBL" id="XDL25832.1"/>
    </source>
</evidence>
<sequence>MKKIPFCKHSPSMNIIAAYVSIPFETDHGDGGFAIRVIEIYRLFKMERLLAEFEMLTGYGAPWYRCDAEEINALVERGTAICDAARQASQEAEREKAQCESLLTNLSQGAFDAAKWRMSLKEALRQTQDKALRAKDNAERARLVLNARLGLLGLLRPVVEDMLSKRIKGLRNKVMEQLPIIELPAYTYQVSLHPSGLEEKSHISAWKTMDALQSAIQKVVNHCRTPTDKYELNHHGVEKAELCRCYYSADGELFRQLMPVADYVDSMLPGKVAFSKKQRLMKSDI</sequence>
<feature type="coiled-coil region" evidence="1">
    <location>
        <begin position="82"/>
        <end position="144"/>
    </location>
</feature>
<gene>
    <name evidence="2" type="ORF">LF929_006450</name>
</gene>
<name>A0AB39IQ09_9GAMM</name>
<dbReference type="RefSeq" id="WP_226092757.1">
    <property type="nucleotide sequence ID" value="NZ_CP162670.1"/>
</dbReference>
<dbReference type="EMBL" id="CP162670">
    <property type="protein sequence ID" value="XDL25832.1"/>
    <property type="molecule type" value="Genomic_DNA"/>
</dbReference>
<dbReference type="GeneID" id="302581297"/>
<accession>A0AB39IQ09</accession>
<protein>
    <submittedName>
        <fullName evidence="2">Uncharacterized protein</fullName>
    </submittedName>
</protein>
<evidence type="ECO:0000256" key="1">
    <source>
        <dbReference type="SAM" id="Coils"/>
    </source>
</evidence>
<reference evidence="2" key="1">
    <citation type="submission" date="2024-07" db="EMBL/GenBank/DDBJ databases">
        <authorList>
            <person name="Pedron J."/>
        </authorList>
    </citation>
    <scope>NUCLEOTIDE SEQUENCE</scope>
    <source>
        <strain evidence="2">A003-S1-M15</strain>
    </source>
</reference>